<dbReference type="InterPro" id="IPR011042">
    <property type="entry name" value="6-blade_b-propeller_TolB-like"/>
</dbReference>
<sequence>MKNLILLALKRLLTGLLFGMALFTTESFGQRVYWTQGTDIKSANLDGSLQQTHFTHPDQPHKISIDHSNNIAFFLTVPGQGDLYRISLSSFTTPTLIYSWPAMTAGYNMDHHPGDALIFTNAFVDSDPGSIEYSNYTDQDCCQSPSTLNIGSYSGDIFHDINVDTDGEYVYVSNEFDGVIYRTGTFGGSLTTIIPSGAGESFDFDFGAREIIYENPSTDRIMAADMDSGSGTYTKISSGLTDIKAIAVHPDGRLIILDGTTLKTANSDGSNLFSIITGLTGATDISLSGCSDPTIQASSPVAVSNSSTSIDLSWTNGNGNEVLVVAKQGSAVNSGPKDGILHPASATFGSGDPLGLGNFVVYRGTGNSVTVTNLAPSTTYHFAIYSLNNFGACYRTPGVTASTTTLAAPSVQNVSSALTNGSYPIGTTITVEVTFDQNVTVTGTPRILLETGTTDRYATYGSGSGSNTLTFQYMVQAGDISDDLEYTSATALELNGGTINATADNATATLTLPAPGSTGSLATNKNIAVDGLLPLVTSINPSVAIVTDTETGTSGFTLTVRFGEAMNTTVNPQINFPTEDPSSTLTFNSGNWVDNTTYAATYDVLDVNQDLANIDVTVSLGEDQAGNVMAPASQANIFSIDMCSPPAISVQPVSKTTCSNVPVNFAVTATGTTVTYQWQKDDGAGGPFNNISNGSQFSGTTTNQLSVDNPTGLDGHRFQCVVTESGNCSVTSSVVTLTVDPLPSTSNAGSPGSVCGTSYTLNANAPAIGTGTWSVVSMPSGSAGISFSDINSHASSATINSPEVYGTYELQWEISSGICSSNTSTVLVTFGEAATSDAGTNFSACANSNFDVTGTVGGAATSGHWRVASGAGSFTSSNGTTGSSSAGPSITDTYQPGSGDAGSTVTLELVAEDPDGAGACTLVTSTVDISIVAPPAVASASASICSNASTGIILNATPGPVSSYSIKAIRVPSGLTANAGNATVAPGYNNTAISGDSYNNTAATPLTVEYDIAAIGSGLNCEGPVTTITVTVNPLPQIFTVSGGGSTCSGGTIGMGLSGSQSGFNYILRRNASTTVQTLPGTGTVLSFTPQSVAGTYTVEAVHPVTNCSQTMNGSAVVSVNTPPSSAALSGGSTICAGSSAQLTLNISGGTSPYIVDIQNIGVISFSGNPISVTPANTTTYVINSVVDANNCSAQSIDNTPVTIQVDQAPTQAQAGANAETCDSQFANLGGNTPAVGTGQWTLVSGSGTITSPGNPQSGVTGLQFGENVFQWTISNGSCPASSATITITRTDVPTGVGIVESSSGRNSFCQNDQGVTFTVSRIVGASSYIWSLPEGFEPVSGSAETTEPSIVVNLADAQSGAVEVIGKNICGSSPVSNALNVTILPVPEANIITETSIVSNRTTQFSMESTSDIASLLWNFGDGATSTERSPSHIYTTSGSLTVALEITNSNGCKGIIEKNITVTGLEPIGVHNIKNAITPNGDGANDVLYIENIENFPNNVVTLLDRWGVEVIKLESYKNDWDLVIQGSTIPAGNYLCIVQVQDGDNAESKVVTRTVTVVKGKTE</sequence>
<feature type="domain" description="Ig-like" evidence="2">
    <location>
        <begin position="646"/>
        <end position="736"/>
    </location>
</feature>
<dbReference type="InterPro" id="IPR013783">
    <property type="entry name" value="Ig-like_fold"/>
</dbReference>
<dbReference type="InterPro" id="IPR035986">
    <property type="entry name" value="PKD_dom_sf"/>
</dbReference>
<reference evidence="3 4" key="1">
    <citation type="submission" date="2019-02" db="EMBL/GenBank/DDBJ databases">
        <authorList>
            <person name="Goldberg S.R."/>
            <person name="Haltli B.A."/>
            <person name="Correa H."/>
            <person name="Russell K.G."/>
        </authorList>
    </citation>
    <scope>NUCLEOTIDE SEQUENCE [LARGE SCALE GENOMIC DNA]</scope>
    <source>
        <strain evidence="3 4">JCM 16186</strain>
    </source>
</reference>
<protein>
    <submittedName>
        <fullName evidence="3">T9SS type B sorting domain-containing protein</fullName>
    </submittedName>
</protein>
<dbReference type="InterPro" id="IPR045829">
    <property type="entry name" value="PKD_6"/>
</dbReference>
<dbReference type="InterPro" id="IPR000033">
    <property type="entry name" value="LDLR_classB_rpt"/>
</dbReference>
<dbReference type="CDD" id="cd00146">
    <property type="entry name" value="PKD"/>
    <property type="match status" value="1"/>
</dbReference>
<feature type="domain" description="PKD" evidence="1">
    <location>
        <begin position="1387"/>
        <end position="1465"/>
    </location>
</feature>
<dbReference type="Pfam" id="PF19408">
    <property type="entry name" value="PKD_6"/>
    <property type="match status" value="1"/>
</dbReference>
<name>A0ABW9S0A5_9BACT</name>
<dbReference type="SUPFAM" id="SSF75011">
    <property type="entry name" value="3-carboxy-cis,cis-mucoante lactonizing enzyme"/>
    <property type="match status" value="1"/>
</dbReference>
<dbReference type="SUPFAM" id="SSF49265">
    <property type="entry name" value="Fibronectin type III"/>
    <property type="match status" value="1"/>
</dbReference>
<keyword evidence="4" id="KW-1185">Reference proteome</keyword>
<dbReference type="RefSeq" id="WP_155177154.1">
    <property type="nucleotide sequence ID" value="NZ_BAAAFL010000012.1"/>
</dbReference>
<dbReference type="EMBL" id="SMLW01000677">
    <property type="protein sequence ID" value="MTI29043.1"/>
    <property type="molecule type" value="Genomic_DNA"/>
</dbReference>
<proteinExistence type="predicted"/>
<dbReference type="InterPro" id="IPR000601">
    <property type="entry name" value="PKD_dom"/>
</dbReference>
<dbReference type="SMART" id="SM00060">
    <property type="entry name" value="FN3"/>
    <property type="match status" value="1"/>
</dbReference>
<dbReference type="Proteomes" id="UP000798808">
    <property type="component" value="Unassembled WGS sequence"/>
</dbReference>
<dbReference type="PROSITE" id="PS50093">
    <property type="entry name" value="PKD"/>
    <property type="match status" value="1"/>
</dbReference>
<gene>
    <name evidence="3" type="ORF">E1163_29040</name>
</gene>
<evidence type="ECO:0000259" key="2">
    <source>
        <dbReference type="PROSITE" id="PS50835"/>
    </source>
</evidence>
<dbReference type="SMART" id="SM00135">
    <property type="entry name" value="LY"/>
    <property type="match status" value="3"/>
</dbReference>
<accession>A0ABW9S0A5</accession>
<dbReference type="Pfam" id="PF18911">
    <property type="entry name" value="PKD_4"/>
    <property type="match status" value="1"/>
</dbReference>
<dbReference type="NCBIfam" id="TIGR04131">
    <property type="entry name" value="Bac_Flav_CTERM"/>
    <property type="match status" value="1"/>
</dbReference>
<dbReference type="SMART" id="SM00089">
    <property type="entry name" value="PKD"/>
    <property type="match status" value="1"/>
</dbReference>
<dbReference type="InterPro" id="IPR007110">
    <property type="entry name" value="Ig-like_dom"/>
</dbReference>
<dbReference type="InterPro" id="IPR003961">
    <property type="entry name" value="FN3_dom"/>
</dbReference>
<dbReference type="InterPro" id="IPR026341">
    <property type="entry name" value="T9SS_type_B"/>
</dbReference>
<evidence type="ECO:0000313" key="3">
    <source>
        <dbReference type="EMBL" id="MTI29043.1"/>
    </source>
</evidence>
<organism evidence="3 4">
    <name type="scientific">Fulvivirga kasyanovii</name>
    <dbReference type="NCBI Taxonomy" id="396812"/>
    <lineage>
        <taxon>Bacteria</taxon>
        <taxon>Pseudomonadati</taxon>
        <taxon>Bacteroidota</taxon>
        <taxon>Cytophagia</taxon>
        <taxon>Cytophagales</taxon>
        <taxon>Fulvivirgaceae</taxon>
        <taxon>Fulvivirga</taxon>
    </lineage>
</organism>
<evidence type="ECO:0000313" key="4">
    <source>
        <dbReference type="Proteomes" id="UP000798808"/>
    </source>
</evidence>
<dbReference type="Pfam" id="PF13585">
    <property type="entry name" value="CHU_C"/>
    <property type="match status" value="1"/>
</dbReference>
<dbReference type="Gene3D" id="2.120.10.30">
    <property type="entry name" value="TolB, C-terminal domain"/>
    <property type="match status" value="1"/>
</dbReference>
<dbReference type="SUPFAM" id="SSF49299">
    <property type="entry name" value="PKD domain"/>
    <property type="match status" value="1"/>
</dbReference>
<evidence type="ECO:0000259" key="1">
    <source>
        <dbReference type="PROSITE" id="PS50093"/>
    </source>
</evidence>
<dbReference type="InterPro" id="IPR022409">
    <property type="entry name" value="PKD/Chitinase_dom"/>
</dbReference>
<dbReference type="InterPro" id="IPR036116">
    <property type="entry name" value="FN3_sf"/>
</dbReference>
<comment type="caution">
    <text evidence="3">The sequence shown here is derived from an EMBL/GenBank/DDBJ whole genome shotgun (WGS) entry which is preliminary data.</text>
</comment>
<dbReference type="Gene3D" id="2.60.40.10">
    <property type="entry name" value="Immunoglobulins"/>
    <property type="match status" value="3"/>
</dbReference>
<dbReference type="PROSITE" id="PS50835">
    <property type="entry name" value="IG_LIKE"/>
    <property type="match status" value="1"/>
</dbReference>